<dbReference type="AlphaFoldDB" id="A0A915DMJ9"/>
<dbReference type="Proteomes" id="UP000887574">
    <property type="component" value="Unplaced"/>
</dbReference>
<accession>A0A915DMJ9</accession>
<dbReference type="WBParaSite" id="jg21057">
    <property type="protein sequence ID" value="jg21057"/>
    <property type="gene ID" value="jg21057"/>
</dbReference>
<proteinExistence type="predicted"/>
<evidence type="ECO:0000313" key="1">
    <source>
        <dbReference type="Proteomes" id="UP000887574"/>
    </source>
</evidence>
<sequence>MISRWAVTFSCQPPMRQENKPSLCLGSTAGKESNLECCAEIHPNQVLSNVLIVLRDLKVYCCVARFNEMFIFHRNSLRQMYVFEIWEDRPLKDKQLARCSLNVLTDNDCINCALDMQQTSYSSSSSTNGLNAIPKAIVEN</sequence>
<reference evidence="2" key="1">
    <citation type="submission" date="2022-11" db="UniProtKB">
        <authorList>
            <consortium name="WormBaseParasite"/>
        </authorList>
    </citation>
    <scope>IDENTIFICATION</scope>
</reference>
<keyword evidence="1" id="KW-1185">Reference proteome</keyword>
<evidence type="ECO:0000313" key="2">
    <source>
        <dbReference type="WBParaSite" id="jg21057"/>
    </source>
</evidence>
<protein>
    <submittedName>
        <fullName evidence="2">Uncharacterized protein</fullName>
    </submittedName>
</protein>
<name>A0A915DMJ9_9BILA</name>
<organism evidence="1 2">
    <name type="scientific">Ditylenchus dipsaci</name>
    <dbReference type="NCBI Taxonomy" id="166011"/>
    <lineage>
        <taxon>Eukaryota</taxon>
        <taxon>Metazoa</taxon>
        <taxon>Ecdysozoa</taxon>
        <taxon>Nematoda</taxon>
        <taxon>Chromadorea</taxon>
        <taxon>Rhabditida</taxon>
        <taxon>Tylenchina</taxon>
        <taxon>Tylenchomorpha</taxon>
        <taxon>Sphaerularioidea</taxon>
        <taxon>Anguinidae</taxon>
        <taxon>Anguininae</taxon>
        <taxon>Ditylenchus</taxon>
    </lineage>
</organism>